<protein>
    <submittedName>
        <fullName evidence="1">Uncharacterized protein</fullName>
    </submittedName>
</protein>
<sequence>MAFNATDKISGVVILGAPVNFADTNAYYTASSKIKNCSSEEENYNPFKDLIDRFIPLTDEKNYL</sequence>
<accession>A0A090BUH5</accession>
<reference evidence="1 2" key="1">
    <citation type="journal article" date="2014" name="ISME J.">
        <title>Ecophysiology of Thioploca ingrica as revealed by the complete genome sequence supplemented with proteomic evidence.</title>
        <authorList>
            <person name="Kojima H."/>
            <person name="Ogura Y."/>
            <person name="Yamamoto N."/>
            <person name="Togashi T."/>
            <person name="Mori H."/>
            <person name="Watanabe T."/>
            <person name="Nemoto F."/>
            <person name="Kurokawa K."/>
            <person name="Hayashi T."/>
            <person name="Fukui M."/>
        </authorList>
    </citation>
    <scope>NUCLEOTIDE SEQUENCE [LARGE SCALE GENOMIC DNA]</scope>
</reference>
<name>A0A090BUH5_9GAMM</name>
<evidence type="ECO:0000313" key="2">
    <source>
        <dbReference type="Proteomes" id="UP000031623"/>
    </source>
</evidence>
<dbReference type="HOGENOM" id="CLU_2866412_0_0_6"/>
<dbReference type="EMBL" id="AP014633">
    <property type="protein sequence ID" value="BAP55116.1"/>
    <property type="molecule type" value="Genomic_DNA"/>
</dbReference>
<evidence type="ECO:0000313" key="1">
    <source>
        <dbReference type="EMBL" id="BAP55116.1"/>
    </source>
</evidence>
<dbReference type="KEGG" id="tig:THII_0819"/>
<dbReference type="AlphaFoldDB" id="A0A090BUH5"/>
<keyword evidence="2" id="KW-1185">Reference proteome</keyword>
<gene>
    <name evidence="1" type="ORF">THII_0819</name>
</gene>
<proteinExistence type="predicted"/>
<organism evidence="1 2">
    <name type="scientific">Thioploca ingrica</name>
    <dbReference type="NCBI Taxonomy" id="40754"/>
    <lineage>
        <taxon>Bacteria</taxon>
        <taxon>Pseudomonadati</taxon>
        <taxon>Pseudomonadota</taxon>
        <taxon>Gammaproteobacteria</taxon>
        <taxon>Thiotrichales</taxon>
        <taxon>Thiotrichaceae</taxon>
        <taxon>Thioploca</taxon>
    </lineage>
</organism>
<dbReference type="Proteomes" id="UP000031623">
    <property type="component" value="Chromosome"/>
</dbReference>